<dbReference type="EMBL" id="CABDUW010015383">
    <property type="protein sequence ID" value="VTJ92236.1"/>
    <property type="molecule type" value="Genomic_DNA"/>
</dbReference>
<evidence type="ECO:0000313" key="5">
    <source>
        <dbReference type="Proteomes" id="UP000335636"/>
    </source>
</evidence>
<name>A0A5E4BLU8_MARMO</name>
<gene>
    <name evidence="2" type="ORF">GHT09_005875</name>
    <name evidence="3" type="ORF">MONAX_5E001399</name>
    <name evidence="4" type="ORF">MONAX_5E042530</name>
</gene>
<organism evidence="3 5">
    <name type="scientific">Marmota monax</name>
    <name type="common">Woodchuck</name>
    <dbReference type="NCBI Taxonomy" id="9995"/>
    <lineage>
        <taxon>Eukaryota</taxon>
        <taxon>Metazoa</taxon>
        <taxon>Chordata</taxon>
        <taxon>Craniata</taxon>
        <taxon>Vertebrata</taxon>
        <taxon>Euteleostomi</taxon>
        <taxon>Mammalia</taxon>
        <taxon>Eutheria</taxon>
        <taxon>Euarchontoglires</taxon>
        <taxon>Glires</taxon>
        <taxon>Rodentia</taxon>
        <taxon>Sciuromorpha</taxon>
        <taxon>Sciuridae</taxon>
        <taxon>Xerinae</taxon>
        <taxon>Marmotini</taxon>
        <taxon>Marmota</taxon>
    </lineage>
</organism>
<proteinExistence type="predicted"/>
<dbReference type="EMBL" id="WJEC01000519">
    <property type="protein sequence ID" value="KAF7482794.1"/>
    <property type="molecule type" value="Genomic_DNA"/>
</dbReference>
<dbReference type="Proteomes" id="UP000662637">
    <property type="component" value="Unassembled WGS sequence"/>
</dbReference>
<dbReference type="EMBL" id="CABDUW010000516">
    <property type="protein sequence ID" value="VTJ70643.1"/>
    <property type="molecule type" value="Genomic_DNA"/>
</dbReference>
<dbReference type="Proteomes" id="UP000335636">
    <property type="component" value="Unassembled WGS sequence"/>
</dbReference>
<reference evidence="3 5" key="1">
    <citation type="submission" date="2019-04" db="EMBL/GenBank/DDBJ databases">
        <authorList>
            <person name="Alioto T."/>
            <person name="Alioto T."/>
        </authorList>
    </citation>
    <scope>NUCLEOTIDE SEQUENCE [LARGE SCALE GENOMIC DNA]</scope>
</reference>
<feature type="region of interest" description="Disordered" evidence="1">
    <location>
        <begin position="1"/>
        <end position="31"/>
    </location>
</feature>
<sequence>MRTLAQTSVHVPGACTEPESTNPRQPHVETRVCSRSWIRATQKPSETSSADTETC</sequence>
<accession>A0A5E4BLU8</accession>
<protein>
    <submittedName>
        <fullName evidence="3">Uncharacterized protein</fullName>
    </submittedName>
</protein>
<evidence type="ECO:0000256" key="1">
    <source>
        <dbReference type="SAM" id="MobiDB-lite"/>
    </source>
</evidence>
<keyword evidence="5" id="KW-1185">Reference proteome</keyword>
<reference evidence="2" key="2">
    <citation type="submission" date="2020-08" db="EMBL/GenBank/DDBJ databases">
        <authorList>
            <person name="Shumante A."/>
            <person name="Zimin A.V."/>
            <person name="Puiu D."/>
            <person name="Salzberg S.L."/>
        </authorList>
    </citation>
    <scope>NUCLEOTIDE SEQUENCE</scope>
    <source>
        <strain evidence="2">WC2-LM</strain>
        <tissue evidence="2">Liver</tissue>
    </source>
</reference>
<evidence type="ECO:0000313" key="2">
    <source>
        <dbReference type="EMBL" id="KAF7482794.1"/>
    </source>
</evidence>
<evidence type="ECO:0000313" key="4">
    <source>
        <dbReference type="EMBL" id="VTJ92236.1"/>
    </source>
</evidence>
<evidence type="ECO:0000313" key="3">
    <source>
        <dbReference type="EMBL" id="VTJ70643.1"/>
    </source>
</evidence>
<dbReference type="AlphaFoldDB" id="A0A5E4BLU8"/>